<dbReference type="InterPro" id="IPR002763">
    <property type="entry name" value="DUF72"/>
</dbReference>
<dbReference type="Gene3D" id="3.20.20.410">
    <property type="entry name" value="Protein of unknown function UPF0759"/>
    <property type="match status" value="1"/>
</dbReference>
<keyword evidence="2" id="KW-1185">Reference proteome</keyword>
<dbReference type="EMBL" id="CP042433">
    <property type="protein sequence ID" value="QEC57429.1"/>
    <property type="molecule type" value="Genomic_DNA"/>
</dbReference>
<accession>A0A5B8UMJ9</accession>
<dbReference type="InterPro" id="IPR036520">
    <property type="entry name" value="UPF0759_sf"/>
</dbReference>
<dbReference type="OrthoDB" id="9780310at2"/>
<dbReference type="PANTHER" id="PTHR30348:SF4">
    <property type="entry name" value="DUF72 DOMAIN-CONTAINING PROTEIN"/>
    <property type="match status" value="1"/>
</dbReference>
<gene>
    <name evidence="1" type="ORF">FSB75_16475</name>
</gene>
<dbReference type="Proteomes" id="UP000321204">
    <property type="component" value="Chromosome"/>
</dbReference>
<dbReference type="RefSeq" id="WP_146789731.1">
    <property type="nucleotide sequence ID" value="NZ_BAABIO010000003.1"/>
</dbReference>
<protein>
    <submittedName>
        <fullName evidence="1">DUF72 domain-containing protein</fullName>
    </submittedName>
</protein>
<reference evidence="1 2" key="1">
    <citation type="journal article" date="2015" name="Int. J. Syst. Evol. Microbiol.">
        <title>Flavisolibacter ginsenosidimutans sp. nov., with ginsenoside-converting activity isolated from soil used for cultivating ginseng.</title>
        <authorList>
            <person name="Zhao Y."/>
            <person name="Liu Q."/>
            <person name="Kang M.S."/>
            <person name="Jin F."/>
            <person name="Yu H."/>
            <person name="Im W.T."/>
        </authorList>
    </citation>
    <scope>NUCLEOTIDE SEQUENCE [LARGE SCALE GENOMIC DNA]</scope>
    <source>
        <strain evidence="1 2">Gsoil 636</strain>
    </source>
</reference>
<dbReference type="SUPFAM" id="SSF117396">
    <property type="entry name" value="TM1631-like"/>
    <property type="match status" value="1"/>
</dbReference>
<dbReference type="KEGG" id="fgg:FSB75_16475"/>
<dbReference type="AlphaFoldDB" id="A0A5B8UMJ9"/>
<proteinExistence type="predicted"/>
<evidence type="ECO:0000313" key="2">
    <source>
        <dbReference type="Proteomes" id="UP000321204"/>
    </source>
</evidence>
<name>A0A5B8UMJ9_9BACT</name>
<dbReference type="PANTHER" id="PTHR30348">
    <property type="entry name" value="UNCHARACTERIZED PROTEIN YECE"/>
    <property type="match status" value="1"/>
</dbReference>
<dbReference type="Pfam" id="PF01904">
    <property type="entry name" value="DUF72"/>
    <property type="match status" value="1"/>
</dbReference>
<sequence length="247" mass="29107">MKERIHVGTSGWSYKHWKAVFYPQGLSATKWLPFYAEHFSTTEINGSFYRLPSEETVQKWTGQVPDDFLFCPKMSRYLTHMKKLNDPEEPLERFFSVFETMQKKMGPVLIQLPAVLRFHHDATERFYALLQERYRRYQFVMEVRHESWLQEMSLTLMAKYNIGLVISQSGNFFPYSEMVTAKNIYVRFHGPAELYASAYSDEALQSFARKFLTWAGEGHNVWAYFNNDIGAHAVRDAERLLRLLGQK</sequence>
<organism evidence="1 2">
    <name type="scientific">Flavisolibacter ginsenosidimutans</name>
    <dbReference type="NCBI Taxonomy" id="661481"/>
    <lineage>
        <taxon>Bacteria</taxon>
        <taxon>Pseudomonadati</taxon>
        <taxon>Bacteroidota</taxon>
        <taxon>Chitinophagia</taxon>
        <taxon>Chitinophagales</taxon>
        <taxon>Chitinophagaceae</taxon>
        <taxon>Flavisolibacter</taxon>
    </lineage>
</organism>
<evidence type="ECO:0000313" key="1">
    <source>
        <dbReference type="EMBL" id="QEC57429.1"/>
    </source>
</evidence>